<dbReference type="EMBL" id="AP006618">
    <property type="protein sequence ID" value="BAD55085.1"/>
    <property type="molecule type" value="Genomic_DNA"/>
</dbReference>
<dbReference type="STRING" id="247156.NFA_2430"/>
<name>Q5Z3A6_NOCFA</name>
<evidence type="ECO:0000313" key="3">
    <source>
        <dbReference type="Proteomes" id="UP000006820"/>
    </source>
</evidence>
<evidence type="ECO:0000256" key="1">
    <source>
        <dbReference type="SAM" id="MobiDB-lite"/>
    </source>
</evidence>
<accession>Q5Z3A6</accession>
<dbReference type="HOGENOM" id="CLU_2383232_0_0_11"/>
<dbReference type="Proteomes" id="UP000006820">
    <property type="component" value="Chromosome"/>
</dbReference>
<dbReference type="RefSeq" id="WP_011206772.1">
    <property type="nucleotide sequence ID" value="NC_006361.1"/>
</dbReference>
<dbReference type="OrthoDB" id="4560903at2"/>
<sequence length="94" mass="10725">MRSPAISAALEDWKRGYSPTEFARRHFRGSFRNELEAELAHLLLRLESADELQAAELARQFAERVARLDAQLRRNLSGDRHPGDDQAAPIRRTA</sequence>
<reference evidence="2 3" key="1">
    <citation type="journal article" date="2004" name="Proc. Natl. Acad. Sci. U.S.A.">
        <title>The complete genomic sequence of Nocardia farcinica IFM 10152.</title>
        <authorList>
            <person name="Ishikawa J."/>
            <person name="Yamashita A."/>
            <person name="Mikami Y."/>
            <person name="Hoshino Y."/>
            <person name="Kurita H."/>
            <person name="Hotta K."/>
            <person name="Shiba T."/>
            <person name="Hattori M."/>
        </authorList>
    </citation>
    <scope>NUCLEOTIDE SEQUENCE [LARGE SCALE GENOMIC DNA]</scope>
    <source>
        <strain evidence="2 3">IFM 10152</strain>
    </source>
</reference>
<dbReference type="GeneID" id="61131089"/>
<evidence type="ECO:0000313" key="2">
    <source>
        <dbReference type="EMBL" id="BAD55085.1"/>
    </source>
</evidence>
<keyword evidence="3" id="KW-1185">Reference proteome</keyword>
<feature type="region of interest" description="Disordered" evidence="1">
    <location>
        <begin position="73"/>
        <end position="94"/>
    </location>
</feature>
<proteinExistence type="predicted"/>
<feature type="compositionally biased region" description="Basic and acidic residues" evidence="1">
    <location>
        <begin position="73"/>
        <end position="84"/>
    </location>
</feature>
<gene>
    <name evidence="2" type="ordered locus">NFA_2430</name>
</gene>
<dbReference type="AlphaFoldDB" id="Q5Z3A6"/>
<organism evidence="2 3">
    <name type="scientific">Nocardia farcinica (strain IFM 10152)</name>
    <dbReference type="NCBI Taxonomy" id="247156"/>
    <lineage>
        <taxon>Bacteria</taxon>
        <taxon>Bacillati</taxon>
        <taxon>Actinomycetota</taxon>
        <taxon>Actinomycetes</taxon>
        <taxon>Mycobacteriales</taxon>
        <taxon>Nocardiaceae</taxon>
        <taxon>Nocardia</taxon>
    </lineage>
</organism>
<protein>
    <submittedName>
        <fullName evidence="2">Uncharacterized protein</fullName>
    </submittedName>
</protein>
<dbReference type="KEGG" id="nfa:NFA_2430"/>